<evidence type="ECO:0000259" key="1">
    <source>
        <dbReference type="Pfam" id="PF22936"/>
    </source>
</evidence>
<protein>
    <recommendedName>
        <fullName evidence="1">Retrovirus-related Pol polyprotein from transposon TNT 1-94-like beta-barrel domain-containing protein</fullName>
    </recommendedName>
</protein>
<comment type="caution">
    <text evidence="2">The sequence shown here is derived from an EMBL/GenBank/DDBJ whole genome shotgun (WGS) entry which is preliminary data.</text>
</comment>
<organism evidence="2 3">
    <name type="scientific">Nicotiana attenuata</name>
    <name type="common">Coyote tobacco</name>
    <dbReference type="NCBI Taxonomy" id="49451"/>
    <lineage>
        <taxon>Eukaryota</taxon>
        <taxon>Viridiplantae</taxon>
        <taxon>Streptophyta</taxon>
        <taxon>Embryophyta</taxon>
        <taxon>Tracheophyta</taxon>
        <taxon>Spermatophyta</taxon>
        <taxon>Magnoliopsida</taxon>
        <taxon>eudicotyledons</taxon>
        <taxon>Gunneridae</taxon>
        <taxon>Pentapetalae</taxon>
        <taxon>asterids</taxon>
        <taxon>lamiids</taxon>
        <taxon>Solanales</taxon>
        <taxon>Solanaceae</taxon>
        <taxon>Nicotianoideae</taxon>
        <taxon>Nicotianeae</taxon>
        <taxon>Nicotiana</taxon>
    </lineage>
</organism>
<dbReference type="Pfam" id="PF22936">
    <property type="entry name" value="Pol_BBD"/>
    <property type="match status" value="1"/>
</dbReference>
<sequence>MAGIATSLMTSFTCKEWVIDSGATHHIAGELGMLNTKNKVNKCDSDQVHLPTGEKSSIAHVRDAVICDELKLEDVLFVPEFKFNLISVSKLTRQLCC</sequence>
<dbReference type="Proteomes" id="UP000187609">
    <property type="component" value="Unassembled WGS sequence"/>
</dbReference>
<evidence type="ECO:0000313" key="3">
    <source>
        <dbReference type="Proteomes" id="UP000187609"/>
    </source>
</evidence>
<name>A0A314KK43_NICAT</name>
<dbReference type="InterPro" id="IPR054722">
    <property type="entry name" value="PolX-like_BBD"/>
</dbReference>
<feature type="domain" description="Retrovirus-related Pol polyprotein from transposon TNT 1-94-like beta-barrel" evidence="1">
    <location>
        <begin position="17"/>
        <end position="94"/>
    </location>
</feature>
<proteinExistence type="predicted"/>
<evidence type="ECO:0000313" key="2">
    <source>
        <dbReference type="EMBL" id="OIT29079.1"/>
    </source>
</evidence>
<dbReference type="Gramene" id="OIT29079">
    <property type="protein sequence ID" value="OIT29079"/>
    <property type="gene ID" value="A4A49_59700"/>
</dbReference>
<gene>
    <name evidence="2" type="ORF">A4A49_59700</name>
</gene>
<reference evidence="2" key="1">
    <citation type="submission" date="2016-11" db="EMBL/GenBank/DDBJ databases">
        <title>The genome of Nicotiana attenuata.</title>
        <authorList>
            <person name="Xu S."/>
            <person name="Brockmoeller T."/>
            <person name="Gaquerel E."/>
            <person name="Navarro A."/>
            <person name="Kuhl H."/>
            <person name="Gase K."/>
            <person name="Ling Z."/>
            <person name="Zhou W."/>
            <person name="Kreitzer C."/>
            <person name="Stanke M."/>
            <person name="Tang H."/>
            <person name="Lyons E."/>
            <person name="Pandey P."/>
            <person name="Pandey S.P."/>
            <person name="Timmermann B."/>
            <person name="Baldwin I.T."/>
        </authorList>
    </citation>
    <scope>NUCLEOTIDE SEQUENCE [LARGE SCALE GENOMIC DNA]</scope>
    <source>
        <strain evidence="2">UT</strain>
    </source>
</reference>
<accession>A0A314KK43</accession>
<keyword evidence="3" id="KW-1185">Reference proteome</keyword>
<dbReference type="EMBL" id="MJEQ01001868">
    <property type="protein sequence ID" value="OIT29079.1"/>
    <property type="molecule type" value="Genomic_DNA"/>
</dbReference>
<dbReference type="AlphaFoldDB" id="A0A314KK43"/>